<evidence type="ECO:0000313" key="4">
    <source>
        <dbReference type="EMBL" id="CAL4768604.1"/>
    </source>
</evidence>
<dbReference type="EMBL" id="CAMXCT010000622">
    <property type="protein sequence ID" value="CAI3981292.1"/>
    <property type="molecule type" value="Genomic_DNA"/>
</dbReference>
<dbReference type="SUPFAM" id="SSF81631">
    <property type="entry name" value="PAP/OAS1 substrate-binding domain"/>
    <property type="match status" value="1"/>
</dbReference>
<gene>
    <name evidence="3" type="ORF">C1SCF055_LOCUS9096</name>
</gene>
<feature type="compositionally biased region" description="Basic and acidic residues" evidence="1">
    <location>
        <begin position="587"/>
        <end position="602"/>
    </location>
</feature>
<feature type="non-terminal residue" evidence="3">
    <location>
        <position position="1"/>
    </location>
</feature>
<feature type="region of interest" description="Disordered" evidence="1">
    <location>
        <begin position="471"/>
        <end position="692"/>
    </location>
</feature>
<dbReference type="InterPro" id="IPR054708">
    <property type="entry name" value="MTPAP-like_central"/>
</dbReference>
<feature type="compositionally biased region" description="Basic and acidic residues" evidence="1">
    <location>
        <begin position="643"/>
        <end position="667"/>
    </location>
</feature>
<feature type="compositionally biased region" description="Acidic residues" evidence="1">
    <location>
        <begin position="77"/>
        <end position="89"/>
    </location>
</feature>
<dbReference type="InterPro" id="IPR043519">
    <property type="entry name" value="NT_sf"/>
</dbReference>
<accession>A0A9P1FP60</accession>
<evidence type="ECO:0000313" key="3">
    <source>
        <dbReference type="EMBL" id="CAI3981292.1"/>
    </source>
</evidence>
<comment type="caution">
    <text evidence="3">The sequence shown here is derived from an EMBL/GenBank/DDBJ whole genome shotgun (WGS) entry which is preliminary data.</text>
</comment>
<reference evidence="4 5" key="2">
    <citation type="submission" date="2024-05" db="EMBL/GenBank/DDBJ databases">
        <authorList>
            <person name="Chen Y."/>
            <person name="Shah S."/>
            <person name="Dougan E. K."/>
            <person name="Thang M."/>
            <person name="Chan C."/>
        </authorList>
    </citation>
    <scope>NUCLEOTIDE SEQUENCE [LARGE SCALE GENOMIC DNA]</scope>
</reference>
<feature type="non-terminal residue" evidence="3">
    <location>
        <position position="722"/>
    </location>
</feature>
<dbReference type="Gene3D" id="3.30.460.10">
    <property type="entry name" value="Beta Polymerase, domain 2"/>
    <property type="match status" value="1"/>
</dbReference>
<keyword evidence="5" id="KW-1185">Reference proteome</keyword>
<evidence type="ECO:0000259" key="2">
    <source>
        <dbReference type="Pfam" id="PF22600"/>
    </source>
</evidence>
<keyword evidence="4" id="KW-0808">Transferase</keyword>
<dbReference type="Pfam" id="PF22600">
    <property type="entry name" value="MTPAP-like_central"/>
    <property type="match status" value="1"/>
</dbReference>
<dbReference type="Gene3D" id="1.10.1410.10">
    <property type="match status" value="1"/>
</dbReference>
<dbReference type="PANTHER" id="PTHR12271:SF40">
    <property type="entry name" value="POLY(A) RNA POLYMERASE GLD2"/>
    <property type="match status" value="1"/>
</dbReference>
<keyword evidence="4" id="KW-0548">Nucleotidyltransferase</keyword>
<dbReference type="AlphaFoldDB" id="A0A9P1FP60"/>
<feature type="compositionally biased region" description="Basic and acidic residues" evidence="1">
    <location>
        <begin position="676"/>
        <end position="689"/>
    </location>
</feature>
<evidence type="ECO:0000256" key="1">
    <source>
        <dbReference type="SAM" id="MobiDB-lite"/>
    </source>
</evidence>
<dbReference type="Proteomes" id="UP001152797">
    <property type="component" value="Unassembled WGS sequence"/>
</dbReference>
<proteinExistence type="predicted"/>
<dbReference type="PANTHER" id="PTHR12271">
    <property type="entry name" value="POLY A POLYMERASE CID PAP -RELATED"/>
    <property type="match status" value="1"/>
</dbReference>
<evidence type="ECO:0000313" key="5">
    <source>
        <dbReference type="Proteomes" id="UP001152797"/>
    </source>
</evidence>
<feature type="region of interest" description="Disordered" evidence="1">
    <location>
        <begin position="40"/>
        <end position="90"/>
    </location>
</feature>
<dbReference type="EMBL" id="CAMXCT030000622">
    <property type="protein sequence ID" value="CAL4768604.1"/>
    <property type="molecule type" value="Genomic_DNA"/>
</dbReference>
<feature type="domain" description="Poly(A) RNA polymerase mitochondrial-like central palm" evidence="2">
    <location>
        <begin position="142"/>
        <end position="268"/>
    </location>
</feature>
<dbReference type="GO" id="GO:0016779">
    <property type="term" value="F:nucleotidyltransferase activity"/>
    <property type="evidence" value="ECO:0007669"/>
    <property type="project" value="UniProtKB-KW"/>
</dbReference>
<feature type="compositionally biased region" description="Polar residues" evidence="1">
    <location>
        <begin position="631"/>
        <end position="641"/>
    </location>
</feature>
<dbReference type="SUPFAM" id="SSF81301">
    <property type="entry name" value="Nucleotidyltransferase"/>
    <property type="match status" value="1"/>
</dbReference>
<reference evidence="3" key="1">
    <citation type="submission" date="2022-10" db="EMBL/GenBank/DDBJ databases">
        <authorList>
            <person name="Chen Y."/>
            <person name="Dougan E. K."/>
            <person name="Chan C."/>
            <person name="Rhodes N."/>
            <person name="Thang M."/>
        </authorList>
    </citation>
    <scope>NUCLEOTIDE SEQUENCE</scope>
</reference>
<dbReference type="GO" id="GO:0031123">
    <property type="term" value="P:RNA 3'-end processing"/>
    <property type="evidence" value="ECO:0007669"/>
    <property type="project" value="TreeGrafter"/>
</dbReference>
<sequence>NGYGQMFLVHRSHKPGQKNGPGVITQWKVAHSDPYLDWETQEALEATDTAENSSPPSKRRRCDEPDASDQPAAQTESETEEDDQPDQQESETCKHLAILSLKIPAQTSLRGILADQVPLSLATEGVLDIKGLTRTTQRLLGQSMAKTLRCLLPSSAFEELVKQAQSKIQDTARRVLGDDARVKSFGSILQGTFLEGSDLDLYIVRDKPELVEKHPQQVNALRRLESSLPLQGFEVQEKRYEWHVRVPILILVYKSSSYELQVDISIGEADHEDVAKGEVDRMIQAALNKAPVALPMVLLVKRWAKIEGLNKAYEKTLSPLAWTLLCLFFLIRQKVLPSDALAEASQTDAPKREPEELCRHCPKKEVLADFFSMVCALGTRSRQNNQGPCGIRVLPAQECYGEVSDKSLFYVEDPAARSIKDRMVNVARMVKDKEVWERLLVRCQAANEVLSMPRFNPDIFFRKRVLMETKAIQPKPMPRPPAKPAIPPKARPAPAAPPPLRPTAKPTPKPPPKAQPQPPVKAQPALPKAPPKPQPVPPKATSVLKMRQPAPLKPGVSRPIPARPSQGVREPPSKTKRVPQTPPKTPPKKEGHPKQASWKEQRPPVIQRAVVHPWQVNPWPPPRAEKDSGSKWASQNSQGSQGDRWKRHEGVIPAAKRERSQDERQRNDTWQNARWKQREEEKREQRTADPCRQLRAVQKVGSFSVAAEYVDKQYKKVQRSLE</sequence>
<dbReference type="OrthoDB" id="422658at2759"/>
<name>A0A9P1FP60_9DINO</name>
<organism evidence="3">
    <name type="scientific">Cladocopium goreaui</name>
    <dbReference type="NCBI Taxonomy" id="2562237"/>
    <lineage>
        <taxon>Eukaryota</taxon>
        <taxon>Sar</taxon>
        <taxon>Alveolata</taxon>
        <taxon>Dinophyceae</taxon>
        <taxon>Suessiales</taxon>
        <taxon>Symbiodiniaceae</taxon>
        <taxon>Cladocopium</taxon>
    </lineage>
</organism>
<protein>
    <submittedName>
        <fullName evidence="4">Terminal uridylyltransferase cid1 (TUTase cid1) (Caffeine-induced death protein 1) (Poly(A) polymerase cid1) (PAP) (Poly(U) polymerase cid1) (PUP)</fullName>
    </submittedName>
</protein>
<feature type="compositionally biased region" description="Pro residues" evidence="1">
    <location>
        <begin position="475"/>
        <end position="538"/>
    </location>
</feature>
<dbReference type="EMBL" id="CAMXCT020000622">
    <property type="protein sequence ID" value="CAL1134667.1"/>
    <property type="molecule type" value="Genomic_DNA"/>
</dbReference>